<evidence type="ECO:0000256" key="10">
    <source>
        <dbReference type="ARBA" id="ARBA00023145"/>
    </source>
</evidence>
<evidence type="ECO:0000256" key="5">
    <source>
        <dbReference type="ARBA" id="ARBA00022670"/>
    </source>
</evidence>
<organism evidence="12 13">
    <name type="scientific">Nocardioides mesophilus</name>
    <dbReference type="NCBI Taxonomy" id="433659"/>
    <lineage>
        <taxon>Bacteria</taxon>
        <taxon>Bacillati</taxon>
        <taxon>Actinomycetota</taxon>
        <taxon>Actinomycetes</taxon>
        <taxon>Propionibacteriales</taxon>
        <taxon>Nocardioidaceae</taxon>
        <taxon>Nocardioides</taxon>
    </lineage>
</organism>
<gene>
    <name evidence="12" type="ORF">H9L09_16055</name>
</gene>
<evidence type="ECO:0000313" key="13">
    <source>
        <dbReference type="Proteomes" id="UP000515947"/>
    </source>
</evidence>
<evidence type="ECO:0000256" key="8">
    <source>
        <dbReference type="ARBA" id="ARBA00022833"/>
    </source>
</evidence>
<proteinExistence type="inferred from homology"/>
<protein>
    <submittedName>
        <fullName evidence="12">M36 family metallopeptidase</fullName>
    </submittedName>
</protein>
<dbReference type="GO" id="GO:0008270">
    <property type="term" value="F:zinc ion binding"/>
    <property type="evidence" value="ECO:0007669"/>
    <property type="project" value="InterPro"/>
</dbReference>
<feature type="region of interest" description="Disordered" evidence="11">
    <location>
        <begin position="35"/>
        <end position="81"/>
    </location>
</feature>
<comment type="similarity">
    <text evidence="3">Belongs to the peptidase M36 family.</text>
</comment>
<dbReference type="GO" id="GO:0006508">
    <property type="term" value="P:proteolysis"/>
    <property type="evidence" value="ECO:0007669"/>
    <property type="project" value="UniProtKB-KW"/>
</dbReference>
<dbReference type="Gene3D" id="1.10.390.10">
    <property type="entry name" value="Neutral Protease Domain 2"/>
    <property type="match status" value="1"/>
</dbReference>
<dbReference type="Gene3D" id="3.10.170.10">
    <property type="match status" value="1"/>
</dbReference>
<evidence type="ECO:0000313" key="12">
    <source>
        <dbReference type="EMBL" id="QNN52014.1"/>
    </source>
</evidence>
<dbReference type="AlphaFoldDB" id="A0A7G9R8T9"/>
<dbReference type="GO" id="GO:0005615">
    <property type="term" value="C:extracellular space"/>
    <property type="evidence" value="ECO:0007669"/>
    <property type="project" value="InterPro"/>
</dbReference>
<dbReference type="EMBL" id="CP060713">
    <property type="protein sequence ID" value="QNN52014.1"/>
    <property type="molecule type" value="Genomic_DNA"/>
</dbReference>
<keyword evidence="7" id="KW-0378">Hydrolase</keyword>
<evidence type="ECO:0000256" key="9">
    <source>
        <dbReference type="ARBA" id="ARBA00023049"/>
    </source>
</evidence>
<keyword evidence="5" id="KW-0645">Protease</keyword>
<name>A0A7G9R8T9_9ACTN</name>
<dbReference type="InterPro" id="IPR050371">
    <property type="entry name" value="Fungal_virulence_M36"/>
</dbReference>
<evidence type="ECO:0000256" key="4">
    <source>
        <dbReference type="ARBA" id="ARBA00022525"/>
    </source>
</evidence>
<keyword evidence="4" id="KW-0964">Secreted</keyword>
<feature type="compositionally biased region" description="Basic and acidic residues" evidence="11">
    <location>
        <begin position="48"/>
        <end position="61"/>
    </location>
</feature>
<dbReference type="InterPro" id="IPR027268">
    <property type="entry name" value="Peptidase_M4/M1_CTD_sf"/>
</dbReference>
<dbReference type="PANTHER" id="PTHR33478">
    <property type="entry name" value="EXTRACELLULAR METALLOPROTEINASE MEP"/>
    <property type="match status" value="1"/>
</dbReference>
<dbReference type="SUPFAM" id="SSF55486">
    <property type="entry name" value="Metalloproteases ('zincins'), catalytic domain"/>
    <property type="match status" value="1"/>
</dbReference>
<evidence type="ECO:0000256" key="7">
    <source>
        <dbReference type="ARBA" id="ARBA00022801"/>
    </source>
</evidence>
<comment type="subcellular location">
    <subcellularLocation>
        <location evidence="2">Secreted</location>
    </subcellularLocation>
</comment>
<evidence type="ECO:0000256" key="3">
    <source>
        <dbReference type="ARBA" id="ARBA00006006"/>
    </source>
</evidence>
<keyword evidence="10" id="KW-0865">Zymogen</keyword>
<dbReference type="PRINTS" id="PR00999">
    <property type="entry name" value="FUNGALYSIN"/>
</dbReference>
<comment type="cofactor">
    <cofactor evidence="1">
        <name>Zn(2+)</name>
        <dbReference type="ChEBI" id="CHEBI:29105"/>
    </cofactor>
</comment>
<dbReference type="KEGG" id="nmes:H9L09_16055"/>
<evidence type="ECO:0000256" key="1">
    <source>
        <dbReference type="ARBA" id="ARBA00001947"/>
    </source>
</evidence>
<feature type="region of interest" description="Disordered" evidence="11">
    <location>
        <begin position="1"/>
        <end position="21"/>
    </location>
</feature>
<keyword evidence="9" id="KW-0482">Metalloprotease</keyword>
<dbReference type="GO" id="GO:0004222">
    <property type="term" value="F:metalloendopeptidase activity"/>
    <property type="evidence" value="ECO:0007669"/>
    <property type="project" value="InterPro"/>
</dbReference>
<evidence type="ECO:0000256" key="6">
    <source>
        <dbReference type="ARBA" id="ARBA00022723"/>
    </source>
</evidence>
<evidence type="ECO:0000256" key="11">
    <source>
        <dbReference type="SAM" id="MobiDB-lite"/>
    </source>
</evidence>
<accession>A0A7G9R8T9</accession>
<dbReference type="Pfam" id="PF02128">
    <property type="entry name" value="Peptidase_M36"/>
    <property type="match status" value="1"/>
</dbReference>
<dbReference type="PANTHER" id="PTHR33478:SF1">
    <property type="entry name" value="EXTRACELLULAR METALLOPROTEINASE MEP"/>
    <property type="match status" value="1"/>
</dbReference>
<dbReference type="InterPro" id="IPR001842">
    <property type="entry name" value="Peptidase_M36"/>
</dbReference>
<reference evidence="12 13" key="1">
    <citation type="submission" date="2020-08" db="EMBL/GenBank/DDBJ databases">
        <title>Genome sequence of Nocardioides mesophilus KACC 16243T.</title>
        <authorList>
            <person name="Hyun D.-W."/>
            <person name="Bae J.-W."/>
        </authorList>
    </citation>
    <scope>NUCLEOTIDE SEQUENCE [LARGE SCALE GENOMIC DNA]</scope>
    <source>
        <strain evidence="12 13">KACC 16243</strain>
    </source>
</reference>
<keyword evidence="8" id="KW-0862">Zinc</keyword>
<dbReference type="Proteomes" id="UP000515947">
    <property type="component" value="Chromosome"/>
</dbReference>
<sequence>MQPGQPGPGRQRHRCLRDTAVRLPQPDARLLLLPRLHRAELQPAAEQPGREPGPDPGERPGGRQRPGRRCHRGQPSFLGRDNANQIALQDGVPGITNQYLFQPIAGAFYAPCTDGSYDMSIVGHEYTHAISNRMIGGPDEGITSEQGGAMGESWGDLVAGEYLFSHQYSNGANPWAVGPYATGNRTEGIRDYPINANPLTYGDYGFDSTGVEVHADGEIWNGTQWDVRQALVRKWDRAYPSGNDRLQRRCADGTATKAPLEASKCPGNRRWVQLMFDAFLLQQGATSMLDARDAMLAADQMRFAGVDQLVLWQAFARRGMGSDARTAGADDGQPVPGYRAPGTKSATVRFAPVLVDEAGRTARGRIYLGRWEARATPSADTLRGTPLDESLKMAPGRYDVLFAGQGTGLKRFTLTVKAGQRLTKTLRLESNVASGSNGARVVGSSAGSLNAGYLIDDTEATSWAGVNAEQSVDAANPYVVIDLAGGKHTLRSARVSAMLRPAAEAGTDPQDDPDSGSRFTALRRFAIETCVQAPGTDCTGPSAVWKRVYVSPASAFPAVRPRPVAPKLALRTFPLPDVRASHVRFVALENQCTGFAGYAGELDSDPFNATDCKAASDADLSVRAAELELFD</sequence>
<keyword evidence="6" id="KW-0479">Metal-binding</keyword>
<keyword evidence="13" id="KW-1185">Reference proteome</keyword>
<evidence type="ECO:0000256" key="2">
    <source>
        <dbReference type="ARBA" id="ARBA00004613"/>
    </source>
</evidence>